<keyword evidence="5 8" id="KW-1133">Transmembrane helix</keyword>
<dbReference type="PANTHER" id="PTHR42703:SF1">
    <property type="entry name" value="NA(+)_H(+) ANTIPORTER SUBUNIT D1"/>
    <property type="match status" value="1"/>
</dbReference>
<accession>A0A3N2BCI1</accession>
<comment type="similarity">
    <text evidence="2">Belongs to the CPA3 antiporters (TC 2.A.63) subunit D family.</text>
</comment>
<protein>
    <submittedName>
        <fullName evidence="10">Multisubunit sodium/proton antiporter MrpD subunit</fullName>
    </submittedName>
</protein>
<dbReference type="EMBL" id="RKHK01000001">
    <property type="protein sequence ID" value="ROR72973.1"/>
    <property type="molecule type" value="Genomic_DNA"/>
</dbReference>
<comment type="caution">
    <text evidence="10">The sequence shown here is derived from an EMBL/GenBank/DDBJ whole genome shotgun (WGS) entry which is preliminary data.</text>
</comment>
<evidence type="ECO:0000256" key="4">
    <source>
        <dbReference type="ARBA" id="ARBA00022692"/>
    </source>
</evidence>
<evidence type="ECO:0000256" key="8">
    <source>
        <dbReference type="SAM" id="Phobius"/>
    </source>
</evidence>
<name>A0A3N2BCI1_9MICO</name>
<evidence type="ECO:0000313" key="10">
    <source>
        <dbReference type="EMBL" id="ROR72973.1"/>
    </source>
</evidence>
<feature type="transmembrane region" description="Helical" evidence="8">
    <location>
        <begin position="304"/>
        <end position="324"/>
    </location>
</feature>
<feature type="transmembrane region" description="Helical" evidence="8">
    <location>
        <begin position="427"/>
        <end position="446"/>
    </location>
</feature>
<feature type="transmembrane region" description="Helical" evidence="8">
    <location>
        <begin position="129"/>
        <end position="147"/>
    </location>
</feature>
<feature type="transmembrane region" description="Helical" evidence="8">
    <location>
        <begin position="33"/>
        <end position="60"/>
    </location>
</feature>
<evidence type="ECO:0000256" key="6">
    <source>
        <dbReference type="ARBA" id="ARBA00023136"/>
    </source>
</evidence>
<dbReference type="RefSeq" id="WP_123303463.1">
    <property type="nucleotide sequence ID" value="NZ_RKHK01000001.1"/>
</dbReference>
<keyword evidence="6 8" id="KW-0472">Membrane</keyword>
<feature type="domain" description="NADH:quinone oxidoreductase/Mrp antiporter transmembrane" evidence="9">
    <location>
        <begin position="383"/>
        <end position="477"/>
    </location>
</feature>
<dbReference type="InterPro" id="IPR050586">
    <property type="entry name" value="CPA3_Na-H_Antiporter_D"/>
</dbReference>
<dbReference type="PANTHER" id="PTHR42703">
    <property type="entry name" value="NADH DEHYDROGENASE"/>
    <property type="match status" value="1"/>
</dbReference>
<feature type="transmembrane region" description="Helical" evidence="8">
    <location>
        <begin position="264"/>
        <end position="284"/>
    </location>
</feature>
<feature type="transmembrane region" description="Helical" evidence="8">
    <location>
        <begin position="153"/>
        <end position="170"/>
    </location>
</feature>
<proteinExistence type="inferred from homology"/>
<dbReference type="GO" id="GO:0005886">
    <property type="term" value="C:plasma membrane"/>
    <property type="evidence" value="ECO:0007669"/>
    <property type="project" value="UniProtKB-SubCell"/>
</dbReference>
<keyword evidence="11" id="KW-1185">Reference proteome</keyword>
<evidence type="ECO:0000256" key="5">
    <source>
        <dbReference type="ARBA" id="ARBA00022989"/>
    </source>
</evidence>
<feature type="transmembrane region" description="Helical" evidence="8">
    <location>
        <begin position="182"/>
        <end position="205"/>
    </location>
</feature>
<feature type="transmembrane region" description="Helical" evidence="8">
    <location>
        <begin position="510"/>
        <end position="534"/>
    </location>
</feature>
<sequence>MTLAQFTLGALPLGPLLAAAISVLLAPRARRVLGLMTAAGVLVLAGYLTVIVAGGEAVALPLGGFLPPLGIVIRADGLSVLFLCLAALVGAAVTVYAAALPQTTGERLRTPAASSGEAPAPRWQPGHPAFWPLWLGCWAGLNGVFVAGDLFNTYVALELVGLCAVALVALGGSRAWAPALRYLFVAVLGSLLFLIAVGLLVSVTGSLDFAQVAERLAQSPETHPVALTALALATLGLAVKFALVPLHQWLVPAHAGAASAISPLLSALVIKAALFVLLRCWLWVVGPGVTDSVPDGATSASLDALGLMAWIPALMGAAAVVLGSVMALRQDRLKPLVAYSTVAQAGYWTLLFPVVLGPGADLGDDGWAAGQLADQDVFAAALGGTVALAIGHGLAKGAMFLVAGTFKELYGTDEISRLRSVAREHPLLVMTAGLAAVGLAGLPISLGFTGKWELATAAVAAGHHWILAVLVIGTLLSAAYLLRMIAPLLVESVDEERIEPPARRLPSLPLAARVAPFTLGALTVATGFLGVWMARLLEVGAP</sequence>
<feature type="transmembrane region" description="Helical" evidence="8">
    <location>
        <begin position="466"/>
        <end position="490"/>
    </location>
</feature>
<feature type="transmembrane region" description="Helical" evidence="8">
    <location>
        <begin position="377"/>
        <end position="406"/>
    </location>
</feature>
<dbReference type="OrthoDB" id="9768329at2"/>
<comment type="subcellular location">
    <subcellularLocation>
        <location evidence="1">Cell membrane</location>
        <topology evidence="1">Multi-pass membrane protein</topology>
    </subcellularLocation>
    <subcellularLocation>
        <location evidence="7">Membrane</location>
        <topology evidence="7">Multi-pass membrane protein</topology>
    </subcellularLocation>
</comment>
<dbReference type="InterPro" id="IPR001750">
    <property type="entry name" value="ND/Mrp_TM"/>
</dbReference>
<feature type="transmembrane region" description="Helical" evidence="8">
    <location>
        <begin position="225"/>
        <end position="243"/>
    </location>
</feature>
<keyword evidence="3" id="KW-1003">Cell membrane</keyword>
<dbReference type="Proteomes" id="UP000280668">
    <property type="component" value="Unassembled WGS sequence"/>
</dbReference>
<feature type="domain" description="NADH:quinone oxidoreductase/Mrp antiporter transmembrane" evidence="9">
    <location>
        <begin position="311"/>
        <end position="350"/>
    </location>
</feature>
<feature type="transmembrane region" description="Helical" evidence="8">
    <location>
        <begin position="336"/>
        <end position="357"/>
    </location>
</feature>
<evidence type="ECO:0000256" key="3">
    <source>
        <dbReference type="ARBA" id="ARBA00022475"/>
    </source>
</evidence>
<reference evidence="10 11" key="1">
    <citation type="submission" date="2018-11" db="EMBL/GenBank/DDBJ databases">
        <title>Sequencing the genomes of 1000 actinobacteria strains.</title>
        <authorList>
            <person name="Klenk H.-P."/>
        </authorList>
    </citation>
    <scope>NUCLEOTIDE SEQUENCE [LARGE SCALE GENOMIC DNA]</scope>
    <source>
        <strain evidence="10 11">DSM 11294</strain>
    </source>
</reference>
<feature type="domain" description="NADH:quinone oxidoreductase/Mrp antiporter transmembrane" evidence="9">
    <location>
        <begin position="147"/>
        <end position="282"/>
    </location>
</feature>
<feature type="transmembrane region" description="Helical" evidence="8">
    <location>
        <begin position="80"/>
        <end position="99"/>
    </location>
</feature>
<evidence type="ECO:0000256" key="2">
    <source>
        <dbReference type="ARBA" id="ARBA00005346"/>
    </source>
</evidence>
<dbReference type="AlphaFoldDB" id="A0A3N2BCI1"/>
<feature type="transmembrane region" description="Helical" evidence="8">
    <location>
        <begin position="6"/>
        <end position="26"/>
    </location>
</feature>
<dbReference type="Pfam" id="PF00361">
    <property type="entry name" value="Proton_antipo_M"/>
    <property type="match status" value="3"/>
</dbReference>
<evidence type="ECO:0000259" key="9">
    <source>
        <dbReference type="Pfam" id="PF00361"/>
    </source>
</evidence>
<evidence type="ECO:0000313" key="11">
    <source>
        <dbReference type="Proteomes" id="UP000280668"/>
    </source>
</evidence>
<evidence type="ECO:0000256" key="7">
    <source>
        <dbReference type="RuleBase" id="RU000320"/>
    </source>
</evidence>
<evidence type="ECO:0000256" key="1">
    <source>
        <dbReference type="ARBA" id="ARBA00004651"/>
    </source>
</evidence>
<gene>
    <name evidence="10" type="ORF">EDD31_1338</name>
</gene>
<keyword evidence="4 7" id="KW-0812">Transmembrane</keyword>
<organism evidence="10 11">
    <name type="scientific">Bogoriella caseilytica</name>
    <dbReference type="NCBI Taxonomy" id="56055"/>
    <lineage>
        <taxon>Bacteria</taxon>
        <taxon>Bacillati</taxon>
        <taxon>Actinomycetota</taxon>
        <taxon>Actinomycetes</taxon>
        <taxon>Micrococcales</taxon>
        <taxon>Bogoriellaceae</taxon>
        <taxon>Bogoriella</taxon>
    </lineage>
</organism>